<proteinExistence type="inferred from homology"/>
<evidence type="ECO:0000256" key="5">
    <source>
        <dbReference type="ARBA" id="ARBA00035648"/>
    </source>
</evidence>
<dbReference type="NCBIfam" id="TIGR00255">
    <property type="entry name" value="YicC/YloC family endoribonuclease"/>
    <property type="match status" value="1"/>
</dbReference>
<dbReference type="GO" id="GO:0016787">
    <property type="term" value="F:hydrolase activity"/>
    <property type="evidence" value="ECO:0007669"/>
    <property type="project" value="UniProtKB-KW"/>
</dbReference>
<comment type="similarity">
    <text evidence="5">Belongs to the YicC/YloC family.</text>
</comment>
<dbReference type="PANTHER" id="PTHR30636:SF3">
    <property type="entry name" value="UPF0701 PROTEIN YICC"/>
    <property type="match status" value="1"/>
</dbReference>
<protein>
    <submittedName>
        <fullName evidence="8">YicC family protein</fullName>
    </submittedName>
</protein>
<dbReference type="Proteomes" id="UP000478417">
    <property type="component" value="Unassembled WGS sequence"/>
</dbReference>
<keyword evidence="3" id="KW-0255">Endonuclease</keyword>
<sequence>MMYSMTGFGRNQTNFAGMDISVEINSVNRRNLEISVSLPREWQLLERDIQALLRGAFARGKLHVSIQAQPAAAESGFHWDEAGLDSSLRRLGEVAKRQGIDWPPGADALVRLAALNKVDVLLPGSDEISVPLMECVKLAAGELKDMRGTEGAALESDLKDRLSALRGGLTTIGEESSSTVPRYREILFQRLGQANLELDLNDERVLREIAIFADKCDISEEQTRLESHFDQFAECLAAGSPIGRKLEFILQEINREFNTIGSKSNNVEISRHVIEAKNEVERIREQIQNIE</sequence>
<dbReference type="RefSeq" id="WP_163967106.1">
    <property type="nucleotide sequence ID" value="NZ_JAAGNX010000003.1"/>
</dbReference>
<feature type="domain" description="Endoribonuclease YicC-like C-terminal" evidence="7">
    <location>
        <begin position="174"/>
        <end position="291"/>
    </location>
</feature>
<organism evidence="8 9">
    <name type="scientific">Oceanipulchritudo coccoides</name>
    <dbReference type="NCBI Taxonomy" id="2706888"/>
    <lineage>
        <taxon>Bacteria</taxon>
        <taxon>Pseudomonadati</taxon>
        <taxon>Verrucomicrobiota</taxon>
        <taxon>Opitutia</taxon>
        <taxon>Puniceicoccales</taxon>
        <taxon>Oceanipulchritudinaceae</taxon>
        <taxon>Oceanipulchritudo</taxon>
    </lineage>
</organism>
<dbReference type="InterPro" id="IPR005229">
    <property type="entry name" value="YicC/YloC-like"/>
</dbReference>
<dbReference type="PANTHER" id="PTHR30636">
    <property type="entry name" value="UPF0701 PROTEIN YICC"/>
    <property type="match status" value="1"/>
</dbReference>
<evidence type="ECO:0000313" key="8">
    <source>
        <dbReference type="EMBL" id="NDV63507.1"/>
    </source>
</evidence>
<accession>A0A6B2M5U0</accession>
<dbReference type="EMBL" id="JAAGNX010000003">
    <property type="protein sequence ID" value="NDV63507.1"/>
    <property type="molecule type" value="Genomic_DNA"/>
</dbReference>
<name>A0A6B2M5U0_9BACT</name>
<reference evidence="8 9" key="1">
    <citation type="submission" date="2020-02" db="EMBL/GenBank/DDBJ databases">
        <title>Albibacoteraceae fam. nov., the first described family within the subdivision 4 Verrucomicrobia.</title>
        <authorList>
            <person name="Xi F."/>
        </authorList>
    </citation>
    <scope>NUCLEOTIDE SEQUENCE [LARGE SCALE GENOMIC DNA]</scope>
    <source>
        <strain evidence="8 9">CK1056</strain>
    </source>
</reference>
<dbReference type="Pfam" id="PF08340">
    <property type="entry name" value="YicC-like_C"/>
    <property type="match status" value="1"/>
</dbReference>
<evidence type="ECO:0000256" key="2">
    <source>
        <dbReference type="ARBA" id="ARBA00022722"/>
    </source>
</evidence>
<dbReference type="AlphaFoldDB" id="A0A6B2M5U0"/>
<dbReference type="InterPro" id="IPR013551">
    <property type="entry name" value="YicC-like_C"/>
</dbReference>
<evidence type="ECO:0000313" key="9">
    <source>
        <dbReference type="Proteomes" id="UP000478417"/>
    </source>
</evidence>
<dbReference type="InterPro" id="IPR013527">
    <property type="entry name" value="YicC-like_N"/>
</dbReference>
<evidence type="ECO:0000259" key="7">
    <source>
        <dbReference type="Pfam" id="PF08340"/>
    </source>
</evidence>
<dbReference type="Pfam" id="PF03755">
    <property type="entry name" value="YicC-like_N"/>
    <property type="match status" value="1"/>
</dbReference>
<comment type="cofactor">
    <cofactor evidence="1">
        <name>a divalent metal cation</name>
        <dbReference type="ChEBI" id="CHEBI:60240"/>
    </cofactor>
</comment>
<keyword evidence="4" id="KW-0378">Hydrolase</keyword>
<keyword evidence="9" id="KW-1185">Reference proteome</keyword>
<dbReference type="GO" id="GO:0004521">
    <property type="term" value="F:RNA endonuclease activity"/>
    <property type="evidence" value="ECO:0007669"/>
    <property type="project" value="InterPro"/>
</dbReference>
<evidence type="ECO:0000256" key="4">
    <source>
        <dbReference type="ARBA" id="ARBA00022801"/>
    </source>
</evidence>
<evidence type="ECO:0000256" key="3">
    <source>
        <dbReference type="ARBA" id="ARBA00022759"/>
    </source>
</evidence>
<evidence type="ECO:0000259" key="6">
    <source>
        <dbReference type="Pfam" id="PF03755"/>
    </source>
</evidence>
<comment type="caution">
    <text evidence="8">The sequence shown here is derived from an EMBL/GenBank/DDBJ whole genome shotgun (WGS) entry which is preliminary data.</text>
</comment>
<gene>
    <name evidence="8" type="ORF">G0Q06_13665</name>
</gene>
<keyword evidence="2" id="KW-0540">Nuclease</keyword>
<feature type="domain" description="Endoribonuclease YicC-like N-terminal" evidence="6">
    <location>
        <begin position="2"/>
        <end position="155"/>
    </location>
</feature>
<evidence type="ECO:0000256" key="1">
    <source>
        <dbReference type="ARBA" id="ARBA00001968"/>
    </source>
</evidence>